<evidence type="ECO:0000313" key="3">
    <source>
        <dbReference type="Proteomes" id="UP001233164"/>
    </source>
</evidence>
<name>A0ABT7RHE4_9NOCA</name>
<keyword evidence="3" id="KW-1185">Reference proteome</keyword>
<proteinExistence type="predicted"/>
<dbReference type="EMBL" id="JAUBOF010000003">
    <property type="protein sequence ID" value="MDM7487054.1"/>
    <property type="molecule type" value="Genomic_DNA"/>
</dbReference>
<feature type="region of interest" description="Disordered" evidence="1">
    <location>
        <begin position="1"/>
        <end position="20"/>
    </location>
</feature>
<gene>
    <name evidence="2" type="ORF">QT969_02010</name>
</gene>
<dbReference type="Proteomes" id="UP001233164">
    <property type="component" value="Unassembled WGS sequence"/>
</dbReference>
<dbReference type="RefSeq" id="WP_200863107.1">
    <property type="nucleotide sequence ID" value="NZ_JAUBOF010000003.1"/>
</dbReference>
<comment type="caution">
    <text evidence="2">The sequence shown here is derived from an EMBL/GenBank/DDBJ whole genome shotgun (WGS) entry which is preliminary data.</text>
</comment>
<accession>A0ABT7RHE4</accession>
<sequence length="74" mass="8183">MLRILDGEKGQHRAEGTSRMKITRHALQNIRSNLENELATVGSSTHTAGYRRGLHDALAHVVALQDTTDARTPH</sequence>
<reference evidence="2 3" key="1">
    <citation type="submission" date="2023-06" db="EMBL/GenBank/DDBJ databases">
        <title>Rhodococcus indonesiensis sp. nov a new member of the Rhodococcus ruber lineage isolated from a sediment of neutral hot spring.</title>
        <authorList>
            <person name="Kusuma A.B."/>
            <person name="Fenylestari G."/>
            <person name="Ammar F."/>
            <person name="Nouioui I."/>
            <person name="Goodfellow M."/>
        </authorList>
    </citation>
    <scope>NUCLEOTIDE SEQUENCE [LARGE SCALE GENOMIC DNA]</scope>
    <source>
        <strain evidence="2 3">CSLK01-03</strain>
    </source>
</reference>
<evidence type="ECO:0000256" key="1">
    <source>
        <dbReference type="SAM" id="MobiDB-lite"/>
    </source>
</evidence>
<evidence type="ECO:0000313" key="2">
    <source>
        <dbReference type="EMBL" id="MDM7487054.1"/>
    </source>
</evidence>
<feature type="compositionally biased region" description="Basic and acidic residues" evidence="1">
    <location>
        <begin position="1"/>
        <end position="18"/>
    </location>
</feature>
<protein>
    <submittedName>
        <fullName evidence="2">Uncharacterized protein</fullName>
    </submittedName>
</protein>
<organism evidence="2 3">
    <name type="scientific">Rhodococcus indonesiensis</name>
    <dbReference type="NCBI Taxonomy" id="3055869"/>
    <lineage>
        <taxon>Bacteria</taxon>
        <taxon>Bacillati</taxon>
        <taxon>Actinomycetota</taxon>
        <taxon>Actinomycetes</taxon>
        <taxon>Mycobacteriales</taxon>
        <taxon>Nocardiaceae</taxon>
        <taxon>Rhodococcus</taxon>
    </lineage>
</organism>